<reference evidence="3" key="1">
    <citation type="submission" date="2025-08" db="UniProtKB">
        <authorList>
            <consortium name="RefSeq"/>
        </authorList>
    </citation>
    <scope>IDENTIFICATION</scope>
    <source>
        <tissue evidence="3">Whole body</tissue>
    </source>
</reference>
<organism evidence="2 3">
    <name type="scientific">Polistes dominula</name>
    <name type="common">European paper wasp</name>
    <name type="synonym">Vespa dominula</name>
    <dbReference type="NCBI Taxonomy" id="743375"/>
    <lineage>
        <taxon>Eukaryota</taxon>
        <taxon>Metazoa</taxon>
        <taxon>Ecdysozoa</taxon>
        <taxon>Arthropoda</taxon>
        <taxon>Hexapoda</taxon>
        <taxon>Insecta</taxon>
        <taxon>Pterygota</taxon>
        <taxon>Neoptera</taxon>
        <taxon>Endopterygota</taxon>
        <taxon>Hymenoptera</taxon>
        <taxon>Apocrita</taxon>
        <taxon>Aculeata</taxon>
        <taxon>Vespoidea</taxon>
        <taxon>Vespidae</taxon>
        <taxon>Polistinae</taxon>
        <taxon>Polistini</taxon>
        <taxon>Polistes</taxon>
    </lineage>
</organism>
<protein>
    <submittedName>
        <fullName evidence="3">Uncharacterized protein LOC107065104</fullName>
    </submittedName>
</protein>
<dbReference type="RefSeq" id="XP_015173947.1">
    <property type="nucleotide sequence ID" value="XM_015318461.1"/>
</dbReference>
<evidence type="ECO:0000256" key="1">
    <source>
        <dbReference type="SAM" id="Coils"/>
    </source>
</evidence>
<evidence type="ECO:0000313" key="3">
    <source>
        <dbReference type="RefSeq" id="XP_015173947.1"/>
    </source>
</evidence>
<sequence length="145" mass="17264">MVGNRDACPETERALRILLTELERENHSIKMEYRVKVEELERKLEEMKNREIVKIYDTERNEGELYEETILMPGDDPELDMTRQLISNRQKIELLQRQNERLSKTLNRLKEYRLTTITTTTTTTTNTTTMTMMKMKTTNAKSLFK</sequence>
<accession>A0ABM1I160</accession>
<feature type="coiled-coil region" evidence="1">
    <location>
        <begin position="85"/>
        <end position="115"/>
    </location>
</feature>
<evidence type="ECO:0000313" key="2">
    <source>
        <dbReference type="Proteomes" id="UP000694924"/>
    </source>
</evidence>
<gene>
    <name evidence="3" type="primary">LOC107065104</name>
</gene>
<keyword evidence="2" id="KW-1185">Reference proteome</keyword>
<dbReference type="Proteomes" id="UP000694924">
    <property type="component" value="Unplaced"/>
</dbReference>
<proteinExistence type="predicted"/>
<name>A0ABM1I160_POLDO</name>
<keyword evidence="1" id="KW-0175">Coiled coil</keyword>
<dbReference type="GeneID" id="107065104"/>